<accession>A0A7S1BQ87</accession>
<evidence type="ECO:0000313" key="1">
    <source>
        <dbReference type="EMBL" id="CAD8894562.1"/>
    </source>
</evidence>
<organism evidence="1">
    <name type="scientific">Corethron hystrix</name>
    <dbReference type="NCBI Taxonomy" id="216773"/>
    <lineage>
        <taxon>Eukaryota</taxon>
        <taxon>Sar</taxon>
        <taxon>Stramenopiles</taxon>
        <taxon>Ochrophyta</taxon>
        <taxon>Bacillariophyta</taxon>
        <taxon>Coscinodiscophyceae</taxon>
        <taxon>Corethrophycidae</taxon>
        <taxon>Corethrales</taxon>
        <taxon>Corethraceae</taxon>
        <taxon>Corethron</taxon>
    </lineage>
</organism>
<dbReference type="AlphaFoldDB" id="A0A7S1BQ87"/>
<dbReference type="EMBL" id="HBFR01029925">
    <property type="protein sequence ID" value="CAD8894562.1"/>
    <property type="molecule type" value="Transcribed_RNA"/>
</dbReference>
<gene>
    <name evidence="1" type="ORF">CHYS00102_LOCUS21776</name>
</gene>
<name>A0A7S1BQ87_9STRA</name>
<protein>
    <submittedName>
        <fullName evidence="1">Uncharacterized protein</fullName>
    </submittedName>
</protein>
<proteinExistence type="predicted"/>
<sequence>MKKKKRTQFEKNDNDVVHRFKEFKDTFDMTPSHQCNSDTNSETSSSLSAHEFVNLKENVDASVYQFKIYDKNRDNTDYCICQDSKFAHQTNNLKENTAMVDEHHPTNLNSKKMDNNFLNKSLSSLTSHSSSDDCDTYSTESFESYVTKNSLNQLSFHTSEMIERIPTDILESKKSKWKCKIQRVKNSNTLSYEEHDEFFDGHIQESLCDNFYHQDGEYEEETYDLHFDANIHEEKFVDHVDHYDSLPKYGNPFKNQTNFSFLSLCIGSFNDI</sequence>
<reference evidence="1" key="1">
    <citation type="submission" date="2021-01" db="EMBL/GenBank/DDBJ databases">
        <authorList>
            <person name="Corre E."/>
            <person name="Pelletier E."/>
            <person name="Niang G."/>
            <person name="Scheremetjew M."/>
            <person name="Finn R."/>
            <person name="Kale V."/>
            <person name="Holt S."/>
            <person name="Cochrane G."/>
            <person name="Meng A."/>
            <person name="Brown T."/>
            <person name="Cohen L."/>
        </authorList>
    </citation>
    <scope>NUCLEOTIDE SEQUENCE</scope>
    <source>
        <strain evidence="1">308</strain>
    </source>
</reference>